<dbReference type="RefSeq" id="WP_091353466.1">
    <property type="nucleotide sequence ID" value="NZ_AP025284.1"/>
</dbReference>
<dbReference type="SUPFAM" id="SSF48452">
    <property type="entry name" value="TPR-like"/>
    <property type="match status" value="1"/>
</dbReference>
<dbReference type="Gene3D" id="1.20.58.320">
    <property type="entry name" value="TPR-like"/>
    <property type="match status" value="1"/>
</dbReference>
<dbReference type="EMBL" id="FOGB01000001">
    <property type="protein sequence ID" value="SEQ11863.1"/>
    <property type="molecule type" value="Genomic_DNA"/>
</dbReference>
<proteinExistence type="predicted"/>
<dbReference type="Gene3D" id="1.25.40.10">
    <property type="entry name" value="Tetratricopeptide repeat domain"/>
    <property type="match status" value="1"/>
</dbReference>
<dbReference type="AlphaFoldDB" id="A0A1H9DGF9"/>
<protein>
    <submittedName>
        <fullName evidence="1">Uncharacterized conserved protein, DUF924 family</fullName>
    </submittedName>
</protein>
<dbReference type="InterPro" id="IPR011990">
    <property type="entry name" value="TPR-like_helical_dom_sf"/>
</dbReference>
<reference evidence="2" key="1">
    <citation type="submission" date="2016-10" db="EMBL/GenBank/DDBJ databases">
        <authorList>
            <person name="Varghese N."/>
            <person name="Submissions S."/>
        </authorList>
    </citation>
    <scope>NUCLEOTIDE SEQUENCE [LARGE SCALE GENOMIC DNA]</scope>
    <source>
        <strain evidence="2">DSM 18887</strain>
    </source>
</reference>
<dbReference type="Pfam" id="PF06041">
    <property type="entry name" value="DUF924"/>
    <property type="match status" value="1"/>
</dbReference>
<dbReference type="InterPro" id="IPR010323">
    <property type="entry name" value="DUF924"/>
</dbReference>
<keyword evidence="2" id="KW-1185">Reference proteome</keyword>
<organism evidence="1 2">
    <name type="scientific">Amphritea atlantica</name>
    <dbReference type="NCBI Taxonomy" id="355243"/>
    <lineage>
        <taxon>Bacteria</taxon>
        <taxon>Pseudomonadati</taxon>
        <taxon>Pseudomonadota</taxon>
        <taxon>Gammaproteobacteria</taxon>
        <taxon>Oceanospirillales</taxon>
        <taxon>Oceanospirillaceae</taxon>
        <taxon>Amphritea</taxon>
    </lineage>
</organism>
<dbReference type="STRING" id="355243.SAMN03080615_00507"/>
<accession>A0A1H9DGF9</accession>
<evidence type="ECO:0000313" key="1">
    <source>
        <dbReference type="EMBL" id="SEQ11863.1"/>
    </source>
</evidence>
<dbReference type="Proteomes" id="UP000198749">
    <property type="component" value="Unassembled WGS sequence"/>
</dbReference>
<evidence type="ECO:0000313" key="2">
    <source>
        <dbReference type="Proteomes" id="UP000198749"/>
    </source>
</evidence>
<sequence>MTEQIEEILQFWFGELKQGFPVSNRKSLWWFGDEAMDRQLGDLFGHQVRQALWGQLDDWAGQPRGRLALIILLDQFTRSIYRGSADAFSGDYRAEQLCREGIELGHDMALEGSEKLFFYMPLEHAEDIIAQNLCISQIEAMLCTTPRELRHHIDNALDFAHEHRNLIVRFGRFPHRNKILGRSSTPEELAYLNQPHKRYGQ</sequence>
<dbReference type="OrthoDB" id="7593450at2"/>
<gene>
    <name evidence="1" type="ORF">SAMN03080615_00507</name>
</gene>
<name>A0A1H9DGF9_9GAMM</name>